<dbReference type="VEuPathDB" id="AmoebaDB:NAEGRDRAFT_48104"/>
<dbReference type="Pfam" id="PF08240">
    <property type="entry name" value="ADH_N"/>
    <property type="match status" value="1"/>
</dbReference>
<name>D2VB33_NAEGR</name>
<feature type="domain" description="Enoyl reductase (ER)" evidence="1">
    <location>
        <begin position="12"/>
        <end position="392"/>
    </location>
</feature>
<dbReference type="Gene3D" id="3.40.50.720">
    <property type="entry name" value="NAD(P)-binding Rossmann-like Domain"/>
    <property type="match status" value="1"/>
</dbReference>
<keyword evidence="3" id="KW-1185">Reference proteome</keyword>
<evidence type="ECO:0000259" key="1">
    <source>
        <dbReference type="SMART" id="SM00829"/>
    </source>
</evidence>
<dbReference type="PANTHER" id="PTHR11695:SF294">
    <property type="entry name" value="RETICULON-4-INTERACTING PROTEIN 1, MITOCHONDRIAL"/>
    <property type="match status" value="1"/>
</dbReference>
<dbReference type="AlphaFoldDB" id="D2VB33"/>
<dbReference type="InterPro" id="IPR013154">
    <property type="entry name" value="ADH-like_N"/>
</dbReference>
<sequence length="395" mass="43380">MKAMIIEDYCEEPDFKLVTDFEKPKVSSSKQVLVNLKTASVNPVDYKLRKGAMKMAASMKFPAILGKDGSGVVEQVGAKVDRFKVGDRVTGFLPNNKTGSYAEYAVFEDDELTLYPDQLTHQQAAAFPLAGCTVLEMYRRHPLIGEVLDREGESAYKTGKISDALTGTKKDLKILIIGASGGTGSIAVMVAKQFLSRYFNTKIYAVCSERNSQFVTSLGADVVIDYNKTSAKAGAHTTHASGGLADSMKSICQLISETHGDKYVDIVIDTVGGYYYYEDVCQHLDCKSAEKGVTFSTISTPNPNEYTLTFSSLVKIGCYISSNKLKSMSSCYPSYHMVFLGKNAKDMNLLLNHIVVSNDAYKLLPLIPFSLENTKDAHLQMQSQRTVGKIIIDIE</sequence>
<dbReference type="InterPro" id="IPR011032">
    <property type="entry name" value="GroES-like_sf"/>
</dbReference>
<dbReference type="Gene3D" id="3.90.180.10">
    <property type="entry name" value="Medium-chain alcohol dehydrogenases, catalytic domain"/>
    <property type="match status" value="1"/>
</dbReference>
<dbReference type="SUPFAM" id="SSF50129">
    <property type="entry name" value="GroES-like"/>
    <property type="match status" value="1"/>
</dbReference>
<dbReference type="Proteomes" id="UP000006671">
    <property type="component" value="Unassembled WGS sequence"/>
</dbReference>
<dbReference type="eggNOG" id="KOG1198">
    <property type="taxonomic scope" value="Eukaryota"/>
</dbReference>
<dbReference type="InterPro" id="IPR020843">
    <property type="entry name" value="ER"/>
</dbReference>
<dbReference type="InParanoid" id="D2VB33"/>
<dbReference type="OrthoDB" id="201656at2759"/>
<dbReference type="InterPro" id="IPR036291">
    <property type="entry name" value="NAD(P)-bd_dom_sf"/>
</dbReference>
<dbReference type="RefSeq" id="XP_002678798.1">
    <property type="nucleotide sequence ID" value="XM_002678752.1"/>
</dbReference>
<dbReference type="CDD" id="cd08267">
    <property type="entry name" value="MDR1"/>
    <property type="match status" value="1"/>
</dbReference>
<organism evidence="3">
    <name type="scientific">Naegleria gruberi</name>
    <name type="common">Amoeba</name>
    <dbReference type="NCBI Taxonomy" id="5762"/>
    <lineage>
        <taxon>Eukaryota</taxon>
        <taxon>Discoba</taxon>
        <taxon>Heterolobosea</taxon>
        <taxon>Tetramitia</taxon>
        <taxon>Eutetramitia</taxon>
        <taxon>Vahlkampfiidae</taxon>
        <taxon>Naegleria</taxon>
    </lineage>
</organism>
<dbReference type="SUPFAM" id="SSF51735">
    <property type="entry name" value="NAD(P)-binding Rossmann-fold domains"/>
    <property type="match status" value="1"/>
</dbReference>
<proteinExistence type="predicted"/>
<reference evidence="2 3" key="1">
    <citation type="journal article" date="2010" name="Cell">
        <title>The genome of Naegleria gruberi illuminates early eukaryotic versatility.</title>
        <authorList>
            <person name="Fritz-Laylin L.K."/>
            <person name="Prochnik S.E."/>
            <person name="Ginger M.L."/>
            <person name="Dacks J.B."/>
            <person name="Carpenter M.L."/>
            <person name="Field M.C."/>
            <person name="Kuo A."/>
            <person name="Paredez A."/>
            <person name="Chapman J."/>
            <person name="Pham J."/>
            <person name="Shu S."/>
            <person name="Neupane R."/>
            <person name="Cipriano M."/>
            <person name="Mancuso J."/>
            <person name="Tu H."/>
            <person name="Salamov A."/>
            <person name="Lindquist E."/>
            <person name="Shapiro H."/>
            <person name="Lucas S."/>
            <person name="Grigoriev I.V."/>
            <person name="Cande W.Z."/>
            <person name="Fulton C."/>
            <person name="Rokhsar D.S."/>
            <person name="Dawson S.C."/>
        </authorList>
    </citation>
    <scope>NUCLEOTIDE SEQUENCE [LARGE SCALE GENOMIC DNA]</scope>
    <source>
        <strain evidence="2 3">NEG-M</strain>
    </source>
</reference>
<dbReference type="GO" id="GO:0016491">
    <property type="term" value="F:oxidoreductase activity"/>
    <property type="evidence" value="ECO:0007669"/>
    <property type="project" value="InterPro"/>
</dbReference>
<dbReference type="EMBL" id="GG738860">
    <property type="protein sequence ID" value="EFC46054.1"/>
    <property type="molecule type" value="Genomic_DNA"/>
</dbReference>
<evidence type="ECO:0000313" key="3">
    <source>
        <dbReference type="Proteomes" id="UP000006671"/>
    </source>
</evidence>
<dbReference type="FunCoup" id="D2VB33">
    <property type="interactions" value="5"/>
</dbReference>
<accession>D2VB33</accession>
<dbReference type="InterPro" id="IPR050700">
    <property type="entry name" value="YIM1/Zinc_Alcohol_DH_Fams"/>
</dbReference>
<protein>
    <submittedName>
        <fullName evidence="2">Predicted protein</fullName>
    </submittedName>
</protein>
<dbReference type="OMA" id="GSHITHQ"/>
<dbReference type="SMART" id="SM00829">
    <property type="entry name" value="PKS_ER"/>
    <property type="match status" value="1"/>
</dbReference>
<dbReference type="STRING" id="5762.D2VB33"/>
<dbReference type="PANTHER" id="PTHR11695">
    <property type="entry name" value="ALCOHOL DEHYDROGENASE RELATED"/>
    <property type="match status" value="1"/>
</dbReference>
<gene>
    <name evidence="2" type="ORF">NAEGRDRAFT_48104</name>
</gene>
<evidence type="ECO:0000313" key="2">
    <source>
        <dbReference type="EMBL" id="EFC46054.1"/>
    </source>
</evidence>
<dbReference type="KEGG" id="ngr:NAEGRDRAFT_48104"/>
<dbReference type="GeneID" id="8850536"/>
<dbReference type="Pfam" id="PF13602">
    <property type="entry name" value="ADH_zinc_N_2"/>
    <property type="match status" value="1"/>
</dbReference>